<accession>A0A2P5XZD5</accession>
<evidence type="ECO:0000313" key="1">
    <source>
        <dbReference type="EMBL" id="PPS08698.1"/>
    </source>
</evidence>
<sequence>MWETKQSPFKLAILAPHRKLKEMSLKEAHESFSSISRGPIHEDRRLQIEELDEWHTMSSSRGKKVTVLASKKRKEVSSSSGPTPEVCHPFLRFPIGPQEELFHILWDRPLIVGRYINWAAVEQIIEPTYLELTMELCSTFHLQTVMMNYDDPGTVQFHLGGLVRQLSVLEFGTALGLYTEEFKEENDLHALNRHIHRSPARC</sequence>
<organism evidence="1 2">
    <name type="scientific">Gossypium barbadense</name>
    <name type="common">Sea Island cotton</name>
    <name type="synonym">Hibiscus barbadensis</name>
    <dbReference type="NCBI Taxonomy" id="3634"/>
    <lineage>
        <taxon>Eukaryota</taxon>
        <taxon>Viridiplantae</taxon>
        <taxon>Streptophyta</taxon>
        <taxon>Embryophyta</taxon>
        <taxon>Tracheophyta</taxon>
        <taxon>Spermatophyta</taxon>
        <taxon>Magnoliopsida</taxon>
        <taxon>eudicotyledons</taxon>
        <taxon>Gunneridae</taxon>
        <taxon>Pentapetalae</taxon>
        <taxon>rosids</taxon>
        <taxon>malvids</taxon>
        <taxon>Malvales</taxon>
        <taxon>Malvaceae</taxon>
        <taxon>Malvoideae</taxon>
        <taxon>Gossypium</taxon>
    </lineage>
</organism>
<dbReference type="Proteomes" id="UP000239757">
    <property type="component" value="Unassembled WGS sequence"/>
</dbReference>
<dbReference type="AlphaFoldDB" id="A0A2P5XZD5"/>
<dbReference type="EMBL" id="KZ663965">
    <property type="protein sequence ID" value="PPS08698.1"/>
    <property type="molecule type" value="Genomic_DNA"/>
</dbReference>
<name>A0A2P5XZD5_GOSBA</name>
<proteinExistence type="predicted"/>
<protein>
    <submittedName>
        <fullName evidence="1">Uncharacterized protein</fullName>
    </submittedName>
</protein>
<dbReference type="OrthoDB" id="1685790at2759"/>
<reference evidence="1 2" key="1">
    <citation type="submission" date="2015-01" db="EMBL/GenBank/DDBJ databases">
        <title>Genome of allotetraploid Gossypium barbadense reveals genomic plasticity and fiber elongation in cotton evolution.</title>
        <authorList>
            <person name="Chen X."/>
            <person name="Liu X."/>
            <person name="Zhao B."/>
            <person name="Zheng H."/>
            <person name="Hu Y."/>
            <person name="Lu G."/>
            <person name="Yang C."/>
            <person name="Chen J."/>
            <person name="Shan C."/>
            <person name="Zhang L."/>
            <person name="Zhou Y."/>
            <person name="Wang L."/>
            <person name="Guo W."/>
            <person name="Bai Y."/>
            <person name="Ruan J."/>
            <person name="Shangguan X."/>
            <person name="Mao Y."/>
            <person name="Jiang J."/>
            <person name="Zhu Y."/>
            <person name="Lei J."/>
            <person name="Kang H."/>
            <person name="Chen S."/>
            <person name="He X."/>
            <person name="Wang R."/>
            <person name="Wang Y."/>
            <person name="Chen J."/>
            <person name="Wang L."/>
            <person name="Yu S."/>
            <person name="Wang B."/>
            <person name="Wei J."/>
            <person name="Song S."/>
            <person name="Lu X."/>
            <person name="Gao Z."/>
            <person name="Gu W."/>
            <person name="Deng X."/>
            <person name="Ma D."/>
            <person name="Wang S."/>
            <person name="Liang W."/>
            <person name="Fang L."/>
            <person name="Cai C."/>
            <person name="Zhu X."/>
            <person name="Zhou B."/>
            <person name="Zhang Y."/>
            <person name="Chen Z."/>
            <person name="Xu S."/>
            <person name="Zhu R."/>
            <person name="Wang S."/>
            <person name="Zhang T."/>
            <person name="Zhao G."/>
        </authorList>
    </citation>
    <scope>NUCLEOTIDE SEQUENCE [LARGE SCALE GENOMIC DNA]</scope>
    <source>
        <strain evidence="2">cv. Xinhai21</strain>
        <tissue evidence="1">Leaf</tissue>
    </source>
</reference>
<gene>
    <name evidence="1" type="ORF">GOBAR_AA11946</name>
</gene>
<evidence type="ECO:0000313" key="2">
    <source>
        <dbReference type="Proteomes" id="UP000239757"/>
    </source>
</evidence>